<gene>
    <name evidence="3" type="ORF">CHLRE_06g287900v5</name>
</gene>
<feature type="transmembrane region" description="Helical" evidence="2">
    <location>
        <begin position="209"/>
        <end position="229"/>
    </location>
</feature>
<dbReference type="Gramene" id="PNW82652">
    <property type="protein sequence ID" value="PNW82652"/>
    <property type="gene ID" value="CHLRE_06g287900v5"/>
</dbReference>
<keyword evidence="2" id="KW-0812">Transmembrane</keyword>
<feature type="transmembrane region" description="Helical" evidence="2">
    <location>
        <begin position="25"/>
        <end position="43"/>
    </location>
</feature>
<evidence type="ECO:0000313" key="3">
    <source>
        <dbReference type="EMBL" id="PNW82652.1"/>
    </source>
</evidence>
<reference evidence="3 4" key="1">
    <citation type="journal article" date="2007" name="Science">
        <title>The Chlamydomonas genome reveals the evolution of key animal and plant functions.</title>
        <authorList>
            <person name="Merchant S.S."/>
            <person name="Prochnik S.E."/>
            <person name="Vallon O."/>
            <person name="Harris E.H."/>
            <person name="Karpowicz S.J."/>
            <person name="Witman G.B."/>
            <person name="Terry A."/>
            <person name="Salamov A."/>
            <person name="Fritz-Laylin L.K."/>
            <person name="Marechal-Drouard L."/>
            <person name="Marshall W.F."/>
            <person name="Qu L.H."/>
            <person name="Nelson D.R."/>
            <person name="Sanderfoot A.A."/>
            <person name="Spalding M.H."/>
            <person name="Kapitonov V.V."/>
            <person name="Ren Q."/>
            <person name="Ferris P."/>
            <person name="Lindquist E."/>
            <person name="Shapiro H."/>
            <person name="Lucas S.M."/>
            <person name="Grimwood J."/>
            <person name="Schmutz J."/>
            <person name="Cardol P."/>
            <person name="Cerutti H."/>
            <person name="Chanfreau G."/>
            <person name="Chen C.L."/>
            <person name="Cognat V."/>
            <person name="Croft M.T."/>
            <person name="Dent R."/>
            <person name="Dutcher S."/>
            <person name="Fernandez E."/>
            <person name="Fukuzawa H."/>
            <person name="Gonzalez-Ballester D."/>
            <person name="Gonzalez-Halphen D."/>
            <person name="Hallmann A."/>
            <person name="Hanikenne M."/>
            <person name="Hippler M."/>
            <person name="Inwood W."/>
            <person name="Jabbari K."/>
            <person name="Kalanon M."/>
            <person name="Kuras R."/>
            <person name="Lefebvre P.A."/>
            <person name="Lemaire S.D."/>
            <person name="Lobanov A.V."/>
            <person name="Lohr M."/>
            <person name="Manuell A."/>
            <person name="Meier I."/>
            <person name="Mets L."/>
            <person name="Mittag M."/>
            <person name="Mittelmeier T."/>
            <person name="Moroney J.V."/>
            <person name="Moseley J."/>
            <person name="Napoli C."/>
            <person name="Nedelcu A.M."/>
            <person name="Niyogi K."/>
            <person name="Novoselov S.V."/>
            <person name="Paulsen I.T."/>
            <person name="Pazour G."/>
            <person name="Purton S."/>
            <person name="Ral J.P."/>
            <person name="Riano-Pachon D.M."/>
            <person name="Riekhof W."/>
            <person name="Rymarquis L."/>
            <person name="Schroda M."/>
            <person name="Stern D."/>
            <person name="Umen J."/>
            <person name="Willows R."/>
            <person name="Wilson N."/>
            <person name="Zimmer S.L."/>
            <person name="Allmer J."/>
            <person name="Balk J."/>
            <person name="Bisova K."/>
            <person name="Chen C.J."/>
            <person name="Elias M."/>
            <person name="Gendler K."/>
            <person name="Hauser C."/>
            <person name="Lamb M.R."/>
            <person name="Ledford H."/>
            <person name="Long J.C."/>
            <person name="Minagawa J."/>
            <person name="Page M.D."/>
            <person name="Pan J."/>
            <person name="Pootakham W."/>
            <person name="Roje S."/>
            <person name="Rose A."/>
            <person name="Stahlberg E."/>
            <person name="Terauchi A.M."/>
            <person name="Yang P."/>
            <person name="Ball S."/>
            <person name="Bowler C."/>
            <person name="Dieckmann C.L."/>
            <person name="Gladyshev V.N."/>
            <person name="Green P."/>
            <person name="Jorgensen R."/>
            <person name="Mayfield S."/>
            <person name="Mueller-Roeber B."/>
            <person name="Rajamani S."/>
            <person name="Sayre R.T."/>
            <person name="Brokstein P."/>
            <person name="Dubchak I."/>
            <person name="Goodstein D."/>
            <person name="Hornick L."/>
            <person name="Huang Y.W."/>
            <person name="Jhaveri J."/>
            <person name="Luo Y."/>
            <person name="Martinez D."/>
            <person name="Ngau W.C."/>
            <person name="Otillar B."/>
            <person name="Poliakov A."/>
            <person name="Porter A."/>
            <person name="Szajkowski L."/>
            <person name="Werner G."/>
            <person name="Zhou K."/>
            <person name="Grigoriev I.V."/>
            <person name="Rokhsar D.S."/>
            <person name="Grossman A.R."/>
        </authorList>
    </citation>
    <scope>NUCLEOTIDE SEQUENCE [LARGE SCALE GENOMIC DNA]</scope>
    <source>
        <strain evidence="4">CC-503</strain>
    </source>
</reference>
<dbReference type="PaxDb" id="3055-EDP01762"/>
<sequence>MPAANGVTGLGPGQPLRPRVVHDPILAALSVLLLYMVCWIFMFPATSWSGWLPGHERLMVWLGELDFVPAPRDVASKHGPHTAVKLTHILPSGVWSLCGAMQLAPPRLRAAAPRLHRLTGRIMLAAAVPVAIGYFVMEARGLVGGSHELQSAATGSSSGRSSSGMPDNHLALRGLNAWFVLTAAVALVQARRRRYASHGAWALRHVASGAWVVLQRLVIMVVSSVAMVGGVKWSEEARYDVFGKIAVAAIVVCVTGAEVYVRWGGGAGLRPAAPVADASKSGSQGKGMAAGGIGYDGSGAELAANEEQAAAGAGSVRRRGAGRERAGEQGQGLSPRPQAAAGSGQATGGGKRTEANAKAK</sequence>
<keyword evidence="4" id="KW-1185">Reference proteome</keyword>
<feature type="transmembrane region" description="Helical" evidence="2">
    <location>
        <begin position="241"/>
        <end position="261"/>
    </location>
</feature>
<feature type="region of interest" description="Disordered" evidence="1">
    <location>
        <begin position="306"/>
        <end position="360"/>
    </location>
</feature>
<dbReference type="OrthoDB" id="541626at2759"/>
<evidence type="ECO:0000256" key="2">
    <source>
        <dbReference type="SAM" id="Phobius"/>
    </source>
</evidence>
<feature type="transmembrane region" description="Helical" evidence="2">
    <location>
        <begin position="118"/>
        <end position="137"/>
    </location>
</feature>
<proteinExistence type="predicted"/>
<organism evidence="3 4">
    <name type="scientific">Chlamydomonas reinhardtii</name>
    <name type="common">Chlamydomonas smithii</name>
    <dbReference type="NCBI Taxonomy" id="3055"/>
    <lineage>
        <taxon>Eukaryota</taxon>
        <taxon>Viridiplantae</taxon>
        <taxon>Chlorophyta</taxon>
        <taxon>core chlorophytes</taxon>
        <taxon>Chlorophyceae</taxon>
        <taxon>CS clade</taxon>
        <taxon>Chlamydomonadales</taxon>
        <taxon>Chlamydomonadaceae</taxon>
        <taxon>Chlamydomonas</taxon>
    </lineage>
</organism>
<keyword evidence="2" id="KW-0472">Membrane</keyword>
<accession>A0A2K3DQ32</accession>
<dbReference type="KEGG" id="cre:CHLRE_06g287900v5"/>
<evidence type="ECO:0000256" key="1">
    <source>
        <dbReference type="SAM" id="MobiDB-lite"/>
    </source>
</evidence>
<dbReference type="EMBL" id="CM008967">
    <property type="protein sequence ID" value="PNW82652.1"/>
    <property type="molecule type" value="Genomic_DNA"/>
</dbReference>
<dbReference type="GeneID" id="5721045"/>
<keyword evidence="2" id="KW-1133">Transmembrane helix</keyword>
<evidence type="ECO:0000313" key="4">
    <source>
        <dbReference type="Proteomes" id="UP000006906"/>
    </source>
</evidence>
<dbReference type="Proteomes" id="UP000006906">
    <property type="component" value="Chromosome 6"/>
</dbReference>
<dbReference type="ExpressionAtlas" id="A0A2K3DQ32">
    <property type="expression patterns" value="baseline and differential"/>
</dbReference>
<protein>
    <submittedName>
        <fullName evidence="3">Uncharacterized protein</fullName>
    </submittedName>
</protein>
<dbReference type="RefSeq" id="XP_042924078.1">
    <property type="nucleotide sequence ID" value="XM_043063372.1"/>
</dbReference>
<dbReference type="AlphaFoldDB" id="A0A2K3DQ32"/>
<feature type="transmembrane region" description="Helical" evidence="2">
    <location>
        <begin position="170"/>
        <end position="188"/>
    </location>
</feature>
<name>A0A2K3DQ32_CHLRE</name>
<feature type="compositionally biased region" description="Low complexity" evidence="1">
    <location>
        <begin position="306"/>
        <end position="315"/>
    </location>
</feature>
<feature type="compositionally biased region" description="Basic and acidic residues" evidence="1">
    <location>
        <begin position="351"/>
        <end position="360"/>
    </location>
</feature>
<dbReference type="InParanoid" id="A0A2K3DQ32"/>